<feature type="compositionally biased region" description="Basic and acidic residues" evidence="2">
    <location>
        <begin position="1"/>
        <end position="15"/>
    </location>
</feature>
<accession>A0A6D2LGS2</accession>
<dbReference type="AlphaFoldDB" id="A0A6D2LGS2"/>
<keyword evidence="1" id="KW-0175">Coiled coil</keyword>
<sequence length="234" mass="27001">MDNRETGLGREESGIRRNNPQVSSALVTVGQNRKLRDPRLPHASSQKEDLPLASSQKEDPKLAEIRHKFFTVFPLVASLYYQTKGKRDWSWRWLDITLSIIRAVMHGTEEEKLAARASVNTLKTLCDDNKTIRIMEKGVLHVEQRVKKGQADKIELESKINEKKVAITEKEDALSKLKQQTEVLVSALKKMKEEAETSETCLIRLKNEKQAMEGRLDRLKHKKYHLEFDQIVRT</sequence>
<evidence type="ECO:0000313" key="3">
    <source>
        <dbReference type="EMBL" id="CAA7060379.1"/>
    </source>
</evidence>
<keyword evidence="4" id="KW-1185">Reference proteome</keyword>
<dbReference type="Proteomes" id="UP000467841">
    <property type="component" value="Unassembled WGS sequence"/>
</dbReference>
<proteinExistence type="predicted"/>
<feature type="region of interest" description="Disordered" evidence="2">
    <location>
        <begin position="1"/>
        <end position="57"/>
    </location>
</feature>
<feature type="compositionally biased region" description="Basic and acidic residues" evidence="2">
    <location>
        <begin position="34"/>
        <end position="57"/>
    </location>
</feature>
<name>A0A6D2LGS2_9BRAS</name>
<evidence type="ECO:0000313" key="4">
    <source>
        <dbReference type="Proteomes" id="UP000467841"/>
    </source>
</evidence>
<gene>
    <name evidence="3" type="ORF">MERR_LOCUS47615</name>
</gene>
<protein>
    <submittedName>
        <fullName evidence="3">Uncharacterized protein</fullName>
    </submittedName>
</protein>
<feature type="coiled-coil region" evidence="1">
    <location>
        <begin position="160"/>
        <end position="222"/>
    </location>
</feature>
<organism evidence="3 4">
    <name type="scientific">Microthlaspi erraticum</name>
    <dbReference type="NCBI Taxonomy" id="1685480"/>
    <lineage>
        <taxon>Eukaryota</taxon>
        <taxon>Viridiplantae</taxon>
        <taxon>Streptophyta</taxon>
        <taxon>Embryophyta</taxon>
        <taxon>Tracheophyta</taxon>
        <taxon>Spermatophyta</taxon>
        <taxon>Magnoliopsida</taxon>
        <taxon>eudicotyledons</taxon>
        <taxon>Gunneridae</taxon>
        <taxon>Pentapetalae</taxon>
        <taxon>rosids</taxon>
        <taxon>malvids</taxon>
        <taxon>Brassicales</taxon>
        <taxon>Brassicaceae</taxon>
        <taxon>Coluteocarpeae</taxon>
        <taxon>Microthlaspi</taxon>
    </lineage>
</organism>
<evidence type="ECO:0000256" key="2">
    <source>
        <dbReference type="SAM" id="MobiDB-lite"/>
    </source>
</evidence>
<dbReference type="EMBL" id="CACVBM020001829">
    <property type="protein sequence ID" value="CAA7060379.1"/>
    <property type="molecule type" value="Genomic_DNA"/>
</dbReference>
<reference evidence="3" key="1">
    <citation type="submission" date="2020-01" db="EMBL/GenBank/DDBJ databases">
        <authorList>
            <person name="Mishra B."/>
        </authorList>
    </citation>
    <scope>NUCLEOTIDE SEQUENCE [LARGE SCALE GENOMIC DNA]</scope>
</reference>
<evidence type="ECO:0000256" key="1">
    <source>
        <dbReference type="SAM" id="Coils"/>
    </source>
</evidence>
<feature type="compositionally biased region" description="Polar residues" evidence="2">
    <location>
        <begin position="16"/>
        <end position="31"/>
    </location>
</feature>
<comment type="caution">
    <text evidence="3">The sequence shown here is derived from an EMBL/GenBank/DDBJ whole genome shotgun (WGS) entry which is preliminary data.</text>
</comment>